<evidence type="ECO:0000313" key="2">
    <source>
        <dbReference type="EMBL" id="CAF1357270.1"/>
    </source>
</evidence>
<dbReference type="EMBL" id="CAJNOK010023064">
    <property type="protein sequence ID" value="CAF1357270.1"/>
    <property type="molecule type" value="Genomic_DNA"/>
</dbReference>
<accession>A0A8S2F7V9</accession>
<dbReference type="Pfam" id="PF00078">
    <property type="entry name" value="RVT_1"/>
    <property type="match status" value="1"/>
</dbReference>
<gene>
    <name evidence="2" type="ORF">OVA965_LOCUS31074</name>
    <name evidence="3" type="ORF">TMI583_LOCUS31893</name>
</gene>
<dbReference type="Proteomes" id="UP000677228">
    <property type="component" value="Unassembled WGS sequence"/>
</dbReference>
<dbReference type="PANTHER" id="PTHR33332">
    <property type="entry name" value="REVERSE TRANSCRIPTASE DOMAIN-CONTAINING PROTEIN"/>
    <property type="match status" value="1"/>
</dbReference>
<comment type="caution">
    <text evidence="2">The sequence shown here is derived from an EMBL/GenBank/DDBJ whole genome shotgun (WGS) entry which is preliminary data.</text>
</comment>
<dbReference type="AlphaFoldDB" id="A0A8S2F7V9"/>
<dbReference type="SUPFAM" id="SSF56672">
    <property type="entry name" value="DNA/RNA polymerases"/>
    <property type="match status" value="1"/>
</dbReference>
<dbReference type="Proteomes" id="UP000682733">
    <property type="component" value="Unassembled WGS sequence"/>
</dbReference>
<sequence length="179" mass="19808">MLREATPVISQIVTDLFNESLINKVFPDCWELGQVLPLFKADDPQICSNYRPITLLPAFKAFDRVSHAGLLMKLRNKGISDSMVKWLESYLTNRNIVTIVDGATSDPLKVTCGVPQGSVLGPLLFLLYIDDLPLALSASCKMFADDVSLYTKTLELEIDQLKKYLGQNVKSSGPPETSV</sequence>
<evidence type="ECO:0000313" key="3">
    <source>
        <dbReference type="EMBL" id="CAF4167498.1"/>
    </source>
</evidence>
<proteinExistence type="predicted"/>
<evidence type="ECO:0000313" key="4">
    <source>
        <dbReference type="Proteomes" id="UP000677228"/>
    </source>
</evidence>
<dbReference type="InterPro" id="IPR000477">
    <property type="entry name" value="RT_dom"/>
</dbReference>
<feature type="domain" description="Reverse transcriptase" evidence="1">
    <location>
        <begin position="49"/>
        <end position="171"/>
    </location>
</feature>
<protein>
    <recommendedName>
        <fullName evidence="1">Reverse transcriptase domain-containing protein</fullName>
    </recommendedName>
</protein>
<name>A0A8S2F7V9_9BILA</name>
<evidence type="ECO:0000259" key="1">
    <source>
        <dbReference type="Pfam" id="PF00078"/>
    </source>
</evidence>
<dbReference type="EMBL" id="CAJOBA010044708">
    <property type="protein sequence ID" value="CAF4167498.1"/>
    <property type="molecule type" value="Genomic_DNA"/>
</dbReference>
<dbReference type="InterPro" id="IPR043502">
    <property type="entry name" value="DNA/RNA_pol_sf"/>
</dbReference>
<reference evidence="2" key="1">
    <citation type="submission" date="2021-02" db="EMBL/GenBank/DDBJ databases">
        <authorList>
            <person name="Nowell W R."/>
        </authorList>
    </citation>
    <scope>NUCLEOTIDE SEQUENCE</scope>
</reference>
<organism evidence="2 4">
    <name type="scientific">Didymodactylos carnosus</name>
    <dbReference type="NCBI Taxonomy" id="1234261"/>
    <lineage>
        <taxon>Eukaryota</taxon>
        <taxon>Metazoa</taxon>
        <taxon>Spiralia</taxon>
        <taxon>Gnathifera</taxon>
        <taxon>Rotifera</taxon>
        <taxon>Eurotatoria</taxon>
        <taxon>Bdelloidea</taxon>
        <taxon>Philodinida</taxon>
        <taxon>Philodinidae</taxon>
        <taxon>Didymodactylos</taxon>
    </lineage>
</organism>